<evidence type="ECO:0000313" key="4">
    <source>
        <dbReference type="EMBL" id="GGA16326.1"/>
    </source>
</evidence>
<feature type="domain" description="EamA" evidence="3">
    <location>
        <begin position="22"/>
        <end position="154"/>
    </location>
</feature>
<comment type="similarity">
    <text evidence="1">Belongs to the EamA transporter family.</text>
</comment>
<feature type="transmembrane region" description="Helical" evidence="2">
    <location>
        <begin position="162"/>
        <end position="183"/>
    </location>
</feature>
<feature type="transmembrane region" description="Helical" evidence="2">
    <location>
        <begin position="138"/>
        <end position="156"/>
    </location>
</feature>
<feature type="transmembrane region" description="Helical" evidence="2">
    <location>
        <begin position="257"/>
        <end position="277"/>
    </location>
</feature>
<keyword evidence="2" id="KW-0472">Membrane</keyword>
<dbReference type="Gene3D" id="1.10.3730.20">
    <property type="match status" value="1"/>
</dbReference>
<dbReference type="InterPro" id="IPR037185">
    <property type="entry name" value="EmrE-like"/>
</dbReference>
<evidence type="ECO:0000256" key="1">
    <source>
        <dbReference type="ARBA" id="ARBA00007362"/>
    </source>
</evidence>
<feature type="transmembrane region" description="Helical" evidence="2">
    <location>
        <begin position="109"/>
        <end position="131"/>
    </location>
</feature>
<evidence type="ECO:0000256" key="2">
    <source>
        <dbReference type="SAM" id="Phobius"/>
    </source>
</evidence>
<feature type="domain" description="EamA" evidence="3">
    <location>
        <begin position="165"/>
        <end position="297"/>
    </location>
</feature>
<feature type="transmembrane region" description="Helical" evidence="2">
    <location>
        <begin position="81"/>
        <end position="103"/>
    </location>
</feature>
<feature type="transmembrane region" description="Helical" evidence="2">
    <location>
        <begin position="21"/>
        <end position="42"/>
    </location>
</feature>
<dbReference type="PANTHER" id="PTHR12715">
    <property type="entry name" value="TRANSPORTER, DRUG/METABOLITE EXPORTER FAMILY"/>
    <property type="match status" value="1"/>
</dbReference>
<reference evidence="4" key="1">
    <citation type="journal article" date="2014" name="Int. J. Syst. Evol. Microbiol.">
        <title>Complete genome sequence of Corynebacterium casei LMG S-19264T (=DSM 44701T), isolated from a smear-ripened cheese.</title>
        <authorList>
            <consortium name="US DOE Joint Genome Institute (JGI-PGF)"/>
            <person name="Walter F."/>
            <person name="Albersmeier A."/>
            <person name="Kalinowski J."/>
            <person name="Ruckert C."/>
        </authorList>
    </citation>
    <scope>NUCLEOTIDE SEQUENCE</scope>
    <source>
        <strain evidence="4">CGMCC 1.12785</strain>
    </source>
</reference>
<dbReference type="Pfam" id="PF00892">
    <property type="entry name" value="EamA"/>
    <property type="match status" value="2"/>
</dbReference>
<dbReference type="AlphaFoldDB" id="A0A8J2TYG3"/>
<gene>
    <name evidence="4" type="ORF">GCM10011333_19270</name>
</gene>
<organism evidence="4 5">
    <name type="scientific">Sediminivirga luteola</name>
    <dbReference type="NCBI Taxonomy" id="1774748"/>
    <lineage>
        <taxon>Bacteria</taxon>
        <taxon>Bacillati</taxon>
        <taxon>Actinomycetota</taxon>
        <taxon>Actinomycetes</taxon>
        <taxon>Micrococcales</taxon>
        <taxon>Brevibacteriaceae</taxon>
        <taxon>Sediminivirga</taxon>
    </lineage>
</organism>
<evidence type="ECO:0000259" key="3">
    <source>
        <dbReference type="Pfam" id="PF00892"/>
    </source>
</evidence>
<feature type="transmembrane region" description="Helical" evidence="2">
    <location>
        <begin position="48"/>
        <end position="69"/>
    </location>
</feature>
<feature type="transmembrane region" description="Helical" evidence="2">
    <location>
        <begin position="283"/>
        <end position="300"/>
    </location>
</feature>
<protein>
    <submittedName>
        <fullName evidence="4">Membrane protein</fullName>
    </submittedName>
</protein>
<dbReference type="GO" id="GO:0016020">
    <property type="term" value="C:membrane"/>
    <property type="evidence" value="ECO:0007669"/>
    <property type="project" value="InterPro"/>
</dbReference>
<dbReference type="Proteomes" id="UP000616114">
    <property type="component" value="Unassembled WGS sequence"/>
</dbReference>
<reference evidence="4" key="2">
    <citation type="submission" date="2020-09" db="EMBL/GenBank/DDBJ databases">
        <authorList>
            <person name="Sun Q."/>
            <person name="Zhou Y."/>
        </authorList>
    </citation>
    <scope>NUCLEOTIDE SEQUENCE</scope>
    <source>
        <strain evidence="4">CGMCC 1.12785</strain>
    </source>
</reference>
<dbReference type="PANTHER" id="PTHR12715:SF4">
    <property type="entry name" value="EAMA DOMAIN-CONTAINING PROTEIN"/>
    <property type="match status" value="1"/>
</dbReference>
<feature type="transmembrane region" description="Helical" evidence="2">
    <location>
        <begin position="195"/>
        <end position="213"/>
    </location>
</feature>
<proteinExistence type="inferred from homology"/>
<sequence length="312" mass="32356">MTSSAGSSRPAGAATRPLLPLAAVLTTVLMWASAFVVIRWAAPDISPGPLALLRLLAGSVTLTVLVLLVRRGRPRLPRGKALVLTGVFGVAWFAIYTVAFNWAGHYLDAGTIAMIVNLSPLLTALGAVLFFKEAFSRRLFLGMGISLAGIALIAVAGSTGRLALTGILIALAAAFLYTTGMLVQKVVLRTVDPLTATWLGCLAGTLALLPFAAQTAAEWEGVSAGTLLAAVYMGVGPTALAFWCWGYAMNHFSTGRVASSTLAVPAVVILLSAATLGEIPPPMAILGGGVCLAGVAVSQWRRSRPRRSHLPA</sequence>
<keyword evidence="5" id="KW-1185">Reference proteome</keyword>
<dbReference type="InterPro" id="IPR052756">
    <property type="entry name" value="Alkyne_AA_exporter"/>
</dbReference>
<keyword evidence="2" id="KW-0812">Transmembrane</keyword>
<dbReference type="InterPro" id="IPR000620">
    <property type="entry name" value="EamA_dom"/>
</dbReference>
<feature type="transmembrane region" description="Helical" evidence="2">
    <location>
        <begin position="225"/>
        <end position="245"/>
    </location>
</feature>
<accession>A0A8J2TYG3</accession>
<dbReference type="EMBL" id="BMFY01000007">
    <property type="protein sequence ID" value="GGA16326.1"/>
    <property type="molecule type" value="Genomic_DNA"/>
</dbReference>
<comment type="caution">
    <text evidence="4">The sequence shown here is derived from an EMBL/GenBank/DDBJ whole genome shotgun (WGS) entry which is preliminary data.</text>
</comment>
<keyword evidence="2" id="KW-1133">Transmembrane helix</keyword>
<evidence type="ECO:0000313" key="5">
    <source>
        <dbReference type="Proteomes" id="UP000616114"/>
    </source>
</evidence>
<dbReference type="SUPFAM" id="SSF103481">
    <property type="entry name" value="Multidrug resistance efflux transporter EmrE"/>
    <property type="match status" value="2"/>
</dbReference>
<name>A0A8J2TYG3_9MICO</name>